<name>A0A0F9BHN2_9ZZZZ</name>
<dbReference type="GO" id="GO:0005737">
    <property type="term" value="C:cytoplasm"/>
    <property type="evidence" value="ECO:0007669"/>
    <property type="project" value="TreeGrafter"/>
</dbReference>
<sequence length="161" mass="18183">MSPEFMKALLSGQRAEAEAIAGLELPADWPGDDERFLRLRLRQIQADPSIQPWLMRAMVLRGPNRTFAGHIGFHGRPNDNGAAELGYTVFPEFRRRGYATEAIRGLMDWALRQHRVGRFLVSISPDNDPSLAMAVKLGFRQIGEQMDEEDGLELVHELVLD</sequence>
<dbReference type="InterPro" id="IPR016181">
    <property type="entry name" value="Acyl_CoA_acyltransferase"/>
</dbReference>
<accession>A0A0F9BHN2</accession>
<dbReference type="Gene3D" id="3.40.630.30">
    <property type="match status" value="1"/>
</dbReference>
<dbReference type="PANTHER" id="PTHR43441">
    <property type="entry name" value="RIBOSOMAL-PROTEIN-SERINE ACETYLTRANSFERASE"/>
    <property type="match status" value="1"/>
</dbReference>
<dbReference type="SUPFAM" id="SSF55729">
    <property type="entry name" value="Acyl-CoA N-acyltransferases (Nat)"/>
    <property type="match status" value="1"/>
</dbReference>
<dbReference type="AlphaFoldDB" id="A0A0F9BHN2"/>
<dbReference type="EMBL" id="LAZR01052009">
    <property type="protein sequence ID" value="KKK83916.1"/>
    <property type="molecule type" value="Genomic_DNA"/>
</dbReference>
<dbReference type="InterPro" id="IPR000182">
    <property type="entry name" value="GNAT_dom"/>
</dbReference>
<gene>
    <name evidence="2" type="ORF">LCGC14_2788600</name>
</gene>
<dbReference type="PANTHER" id="PTHR43441:SF2">
    <property type="entry name" value="FAMILY ACETYLTRANSFERASE, PUTATIVE (AFU_ORTHOLOGUE AFUA_7G00850)-RELATED"/>
    <property type="match status" value="1"/>
</dbReference>
<feature type="domain" description="N-acetyltransferase" evidence="1">
    <location>
        <begin position="23"/>
        <end position="161"/>
    </location>
</feature>
<organism evidence="2">
    <name type="scientific">marine sediment metagenome</name>
    <dbReference type="NCBI Taxonomy" id="412755"/>
    <lineage>
        <taxon>unclassified sequences</taxon>
        <taxon>metagenomes</taxon>
        <taxon>ecological metagenomes</taxon>
    </lineage>
</organism>
<proteinExistence type="predicted"/>
<dbReference type="Pfam" id="PF13302">
    <property type="entry name" value="Acetyltransf_3"/>
    <property type="match status" value="1"/>
</dbReference>
<dbReference type="GO" id="GO:0008999">
    <property type="term" value="F:protein-N-terminal-alanine acetyltransferase activity"/>
    <property type="evidence" value="ECO:0007669"/>
    <property type="project" value="TreeGrafter"/>
</dbReference>
<dbReference type="GO" id="GO:1990189">
    <property type="term" value="F:protein N-terminal-serine acetyltransferase activity"/>
    <property type="evidence" value="ECO:0007669"/>
    <property type="project" value="TreeGrafter"/>
</dbReference>
<dbReference type="CDD" id="cd04301">
    <property type="entry name" value="NAT_SF"/>
    <property type="match status" value="1"/>
</dbReference>
<comment type="caution">
    <text evidence="2">The sequence shown here is derived from an EMBL/GenBank/DDBJ whole genome shotgun (WGS) entry which is preliminary data.</text>
</comment>
<protein>
    <recommendedName>
        <fullName evidence="1">N-acetyltransferase domain-containing protein</fullName>
    </recommendedName>
</protein>
<evidence type="ECO:0000313" key="2">
    <source>
        <dbReference type="EMBL" id="KKK83916.1"/>
    </source>
</evidence>
<reference evidence="2" key="1">
    <citation type="journal article" date="2015" name="Nature">
        <title>Complex archaea that bridge the gap between prokaryotes and eukaryotes.</title>
        <authorList>
            <person name="Spang A."/>
            <person name="Saw J.H."/>
            <person name="Jorgensen S.L."/>
            <person name="Zaremba-Niedzwiedzka K."/>
            <person name="Martijn J."/>
            <person name="Lind A.E."/>
            <person name="van Eijk R."/>
            <person name="Schleper C."/>
            <person name="Guy L."/>
            <person name="Ettema T.J."/>
        </authorList>
    </citation>
    <scope>NUCLEOTIDE SEQUENCE</scope>
</reference>
<dbReference type="PROSITE" id="PS51186">
    <property type="entry name" value="GNAT"/>
    <property type="match status" value="1"/>
</dbReference>
<dbReference type="InterPro" id="IPR051908">
    <property type="entry name" value="Ribosomal_N-acetyltransferase"/>
</dbReference>
<evidence type="ECO:0000259" key="1">
    <source>
        <dbReference type="PROSITE" id="PS51186"/>
    </source>
</evidence>